<dbReference type="PANTHER" id="PTHR46796:SF15">
    <property type="entry name" value="BLL1074 PROTEIN"/>
    <property type="match status" value="1"/>
</dbReference>
<accession>A0ABU8MPF8</accession>
<name>A0ABU8MPF8_9PSEU</name>
<evidence type="ECO:0000313" key="6">
    <source>
        <dbReference type="Proteomes" id="UP001385809"/>
    </source>
</evidence>
<comment type="caution">
    <text evidence="5">The sequence shown here is derived from an EMBL/GenBank/DDBJ whole genome shotgun (WGS) entry which is preliminary data.</text>
</comment>
<dbReference type="InterPro" id="IPR018060">
    <property type="entry name" value="HTH_AraC"/>
</dbReference>
<sequence>MPLPGMVECHPYEVHSGAPGAPGVHRGLPSPYLTFVVTVSGPLLLARPDGGPARFRACLGGLHDTPEHILDPGHQVGIHVAVHPLAARSLFGVPAAALGGRSYEAAEVIGRIGAEVAERIDDERTWPARLAALDDVFARLHARYGDGPRADDGVRHAWRRIVGGQGVGATAREVGWSPDHLTRRFAAEFGVRPKVAGRMARFDRARRVIAARAVAGTLDLAAVAADLGYADQAHLAREFRALAGCSASQWVAEEVHGGLVGFVQADGDDDAPSSAA</sequence>
<organism evidence="5 6">
    <name type="scientific">Actinomycetospora aurantiaca</name>
    <dbReference type="NCBI Taxonomy" id="3129233"/>
    <lineage>
        <taxon>Bacteria</taxon>
        <taxon>Bacillati</taxon>
        <taxon>Actinomycetota</taxon>
        <taxon>Actinomycetes</taxon>
        <taxon>Pseudonocardiales</taxon>
        <taxon>Pseudonocardiaceae</taxon>
        <taxon>Actinomycetospora</taxon>
    </lineage>
</organism>
<evidence type="ECO:0000256" key="2">
    <source>
        <dbReference type="ARBA" id="ARBA00023125"/>
    </source>
</evidence>
<evidence type="ECO:0000256" key="3">
    <source>
        <dbReference type="ARBA" id="ARBA00023163"/>
    </source>
</evidence>
<dbReference type="SMART" id="SM00342">
    <property type="entry name" value="HTH_ARAC"/>
    <property type="match status" value="1"/>
</dbReference>
<dbReference type="Pfam" id="PF12833">
    <property type="entry name" value="HTH_18"/>
    <property type="match status" value="1"/>
</dbReference>
<dbReference type="Proteomes" id="UP001385809">
    <property type="component" value="Unassembled WGS sequence"/>
</dbReference>
<keyword evidence="3" id="KW-0804">Transcription</keyword>
<dbReference type="InterPro" id="IPR050204">
    <property type="entry name" value="AraC_XylS_family_regulators"/>
</dbReference>
<evidence type="ECO:0000259" key="4">
    <source>
        <dbReference type="PROSITE" id="PS01124"/>
    </source>
</evidence>
<protein>
    <submittedName>
        <fullName evidence="5">AraC family transcriptional regulator</fullName>
    </submittedName>
</protein>
<dbReference type="PROSITE" id="PS01124">
    <property type="entry name" value="HTH_ARAC_FAMILY_2"/>
    <property type="match status" value="1"/>
</dbReference>
<keyword evidence="2" id="KW-0238">DNA-binding</keyword>
<gene>
    <name evidence="5" type="ORF">WCD74_14785</name>
</gene>
<reference evidence="5 6" key="1">
    <citation type="submission" date="2024-03" db="EMBL/GenBank/DDBJ databases">
        <title>Actinomycetospora sp. OC33-EN08, a novel actinomycete isolated from wild orchid (Aerides multiflora).</title>
        <authorList>
            <person name="Suriyachadkun C."/>
        </authorList>
    </citation>
    <scope>NUCLEOTIDE SEQUENCE [LARGE SCALE GENOMIC DNA]</scope>
    <source>
        <strain evidence="5 6">OC33-EN08</strain>
    </source>
</reference>
<dbReference type="PANTHER" id="PTHR46796">
    <property type="entry name" value="HTH-TYPE TRANSCRIPTIONAL ACTIVATOR RHAS-RELATED"/>
    <property type="match status" value="1"/>
</dbReference>
<proteinExistence type="predicted"/>
<dbReference type="Gene3D" id="1.10.10.60">
    <property type="entry name" value="Homeodomain-like"/>
    <property type="match status" value="1"/>
</dbReference>
<feature type="domain" description="HTH araC/xylS-type" evidence="4">
    <location>
        <begin position="171"/>
        <end position="253"/>
    </location>
</feature>
<dbReference type="InterPro" id="IPR018062">
    <property type="entry name" value="HTH_AraC-typ_CS"/>
</dbReference>
<dbReference type="PROSITE" id="PS00041">
    <property type="entry name" value="HTH_ARAC_FAMILY_1"/>
    <property type="match status" value="1"/>
</dbReference>
<dbReference type="EMBL" id="JBBEGN010000006">
    <property type="protein sequence ID" value="MEJ2869037.1"/>
    <property type="molecule type" value="Genomic_DNA"/>
</dbReference>
<keyword evidence="1" id="KW-0805">Transcription regulation</keyword>
<evidence type="ECO:0000313" key="5">
    <source>
        <dbReference type="EMBL" id="MEJ2869037.1"/>
    </source>
</evidence>
<keyword evidence="6" id="KW-1185">Reference proteome</keyword>
<evidence type="ECO:0000256" key="1">
    <source>
        <dbReference type="ARBA" id="ARBA00023015"/>
    </source>
</evidence>
<dbReference type="RefSeq" id="WP_337695617.1">
    <property type="nucleotide sequence ID" value="NZ_JBBEGN010000006.1"/>
</dbReference>